<evidence type="ECO:0000313" key="2">
    <source>
        <dbReference type="Proteomes" id="UP000264605"/>
    </source>
</evidence>
<gene>
    <name evidence="1" type="ORF">D0907_07020</name>
</gene>
<sequence length="110" mass="12591">MVGSWQFVEGKYATKEGYVTAKAPELTSVKLITDTHFSYITQKNGNFHYAGGGKYVLQDQQFIETFSYGNVPSLQGKTMAFDYKVDGDLWHHTLYENGKLVEAEIWQRIK</sequence>
<organism evidence="1 2">
    <name type="scientific">Pseudoalteromonas lipolytica</name>
    <dbReference type="NCBI Taxonomy" id="570156"/>
    <lineage>
        <taxon>Bacteria</taxon>
        <taxon>Pseudomonadati</taxon>
        <taxon>Pseudomonadota</taxon>
        <taxon>Gammaproteobacteria</taxon>
        <taxon>Alteromonadales</taxon>
        <taxon>Pseudoalteromonadaceae</taxon>
        <taxon>Pseudoalteromonas</taxon>
    </lineage>
</organism>
<proteinExistence type="predicted"/>
<name>A0AAD0S7R8_9GAMM</name>
<dbReference type="Gene3D" id="2.40.128.490">
    <property type="entry name" value="Uncharacterised protein PF14869, DUF4488"/>
    <property type="match status" value="1"/>
</dbReference>
<dbReference type="AlphaFoldDB" id="A0AAD0S7R8"/>
<dbReference type="Proteomes" id="UP000264605">
    <property type="component" value="Chromosome"/>
</dbReference>
<accession>A0AAD0S7R8</accession>
<reference evidence="1 2" key="1">
    <citation type="submission" date="2018-08" db="EMBL/GenBank/DDBJ databases">
        <title>Draft genome sequence of Pseudoalteromonas donghaensis HJ51.</title>
        <authorList>
            <person name="Oh J."/>
            <person name="Roh D."/>
        </authorList>
    </citation>
    <scope>NUCLEOTIDE SEQUENCE [LARGE SCALE GENOMIC DNA]</scope>
    <source>
        <strain evidence="1 2">HJ51</strain>
    </source>
</reference>
<evidence type="ECO:0000313" key="1">
    <source>
        <dbReference type="EMBL" id="AXV66821.1"/>
    </source>
</evidence>
<dbReference type="KEGG" id="pdj:D0907_07020"/>
<dbReference type="EMBL" id="CP032090">
    <property type="protein sequence ID" value="AXV66821.1"/>
    <property type="molecule type" value="Genomic_DNA"/>
</dbReference>
<protein>
    <submittedName>
        <fullName evidence="1">Uncharacterized protein</fullName>
    </submittedName>
</protein>